<dbReference type="GO" id="GO:0008270">
    <property type="term" value="F:zinc ion binding"/>
    <property type="evidence" value="ECO:0007669"/>
    <property type="project" value="UniProtKB-KW"/>
</dbReference>
<evidence type="ECO:0000256" key="4">
    <source>
        <dbReference type="ARBA" id="ARBA00022833"/>
    </source>
</evidence>
<dbReference type="InterPro" id="IPR008906">
    <property type="entry name" value="HATC_C_dom"/>
</dbReference>
<dbReference type="PANTHER" id="PTHR46481">
    <property type="entry name" value="ZINC FINGER BED DOMAIN-CONTAINING PROTEIN 4"/>
    <property type="match status" value="1"/>
</dbReference>
<dbReference type="GO" id="GO:0046983">
    <property type="term" value="F:protein dimerization activity"/>
    <property type="evidence" value="ECO:0007669"/>
    <property type="project" value="InterPro"/>
</dbReference>
<keyword evidence="3" id="KW-0863">Zinc-finger</keyword>
<keyword evidence="2" id="KW-0479">Metal-binding</keyword>
<dbReference type="STRING" id="112268.A0A182W7V9"/>
<evidence type="ECO:0000313" key="7">
    <source>
        <dbReference type="EnsemblMetazoa" id="AMIN006432-PA"/>
    </source>
</evidence>
<evidence type="ECO:0000259" key="6">
    <source>
        <dbReference type="Pfam" id="PF05699"/>
    </source>
</evidence>
<reference evidence="7" key="2">
    <citation type="submission" date="2020-05" db="UniProtKB">
        <authorList>
            <consortium name="EnsemblMetazoa"/>
        </authorList>
    </citation>
    <scope>IDENTIFICATION</scope>
    <source>
        <strain evidence="7">MINIMUS1</strain>
    </source>
</reference>
<dbReference type="SUPFAM" id="SSF53098">
    <property type="entry name" value="Ribonuclease H-like"/>
    <property type="match status" value="1"/>
</dbReference>
<evidence type="ECO:0000313" key="8">
    <source>
        <dbReference type="Proteomes" id="UP000075920"/>
    </source>
</evidence>
<keyword evidence="8" id="KW-1185">Reference proteome</keyword>
<dbReference type="InterPro" id="IPR052035">
    <property type="entry name" value="ZnF_BED_domain_contain"/>
</dbReference>
<keyword evidence="5" id="KW-0539">Nucleus</keyword>
<evidence type="ECO:0000256" key="3">
    <source>
        <dbReference type="ARBA" id="ARBA00022771"/>
    </source>
</evidence>
<proteinExistence type="predicted"/>
<protein>
    <recommendedName>
        <fullName evidence="6">HAT C-terminal dimerisation domain-containing protein</fullName>
    </recommendedName>
</protein>
<evidence type="ECO:0000256" key="2">
    <source>
        <dbReference type="ARBA" id="ARBA00022723"/>
    </source>
</evidence>
<keyword evidence="4" id="KW-0862">Zinc</keyword>
<dbReference type="PANTHER" id="PTHR46481:SF10">
    <property type="entry name" value="ZINC FINGER BED DOMAIN-CONTAINING PROTEIN 39"/>
    <property type="match status" value="1"/>
</dbReference>
<evidence type="ECO:0000256" key="1">
    <source>
        <dbReference type="ARBA" id="ARBA00004123"/>
    </source>
</evidence>
<accession>A0A182W7V9</accession>
<dbReference type="Pfam" id="PF05699">
    <property type="entry name" value="Dimer_Tnp_hAT"/>
    <property type="match status" value="1"/>
</dbReference>
<dbReference type="EnsemblMetazoa" id="AMIN006432-RA">
    <property type="protein sequence ID" value="AMIN006432-PA"/>
    <property type="gene ID" value="AMIN006432"/>
</dbReference>
<dbReference type="VEuPathDB" id="VectorBase:AMIN006432"/>
<name>A0A182W7V9_9DIPT</name>
<dbReference type="InterPro" id="IPR012337">
    <property type="entry name" value="RNaseH-like_sf"/>
</dbReference>
<dbReference type="Proteomes" id="UP000075920">
    <property type="component" value="Unassembled WGS sequence"/>
</dbReference>
<feature type="domain" description="HAT C-terminal dimerisation" evidence="6">
    <location>
        <begin position="291"/>
        <end position="339"/>
    </location>
</feature>
<organism evidence="7 8">
    <name type="scientific">Anopheles minimus</name>
    <dbReference type="NCBI Taxonomy" id="112268"/>
    <lineage>
        <taxon>Eukaryota</taxon>
        <taxon>Metazoa</taxon>
        <taxon>Ecdysozoa</taxon>
        <taxon>Arthropoda</taxon>
        <taxon>Hexapoda</taxon>
        <taxon>Insecta</taxon>
        <taxon>Pterygota</taxon>
        <taxon>Neoptera</taxon>
        <taxon>Endopterygota</taxon>
        <taxon>Diptera</taxon>
        <taxon>Nematocera</taxon>
        <taxon>Culicoidea</taxon>
        <taxon>Culicidae</taxon>
        <taxon>Anophelinae</taxon>
        <taxon>Anopheles</taxon>
    </lineage>
</organism>
<dbReference type="GO" id="GO:0005634">
    <property type="term" value="C:nucleus"/>
    <property type="evidence" value="ECO:0007669"/>
    <property type="project" value="UniProtKB-SubCell"/>
</dbReference>
<dbReference type="AlphaFoldDB" id="A0A182W7V9"/>
<comment type="subcellular location">
    <subcellularLocation>
        <location evidence="1">Nucleus</location>
    </subcellularLocation>
</comment>
<evidence type="ECO:0000256" key="5">
    <source>
        <dbReference type="ARBA" id="ARBA00023242"/>
    </source>
</evidence>
<reference evidence="8" key="1">
    <citation type="submission" date="2013-03" db="EMBL/GenBank/DDBJ databases">
        <title>The Genome Sequence of Anopheles minimus MINIMUS1.</title>
        <authorList>
            <consortium name="The Broad Institute Genomics Platform"/>
            <person name="Neafsey D.E."/>
            <person name="Walton C."/>
            <person name="Walker B."/>
            <person name="Young S.K."/>
            <person name="Zeng Q."/>
            <person name="Gargeya S."/>
            <person name="Fitzgerald M."/>
            <person name="Haas B."/>
            <person name="Abouelleil A."/>
            <person name="Allen A.W."/>
            <person name="Alvarado L."/>
            <person name="Arachchi H.M."/>
            <person name="Berlin A.M."/>
            <person name="Chapman S.B."/>
            <person name="Gainer-Dewar J."/>
            <person name="Goldberg J."/>
            <person name="Griggs A."/>
            <person name="Gujja S."/>
            <person name="Hansen M."/>
            <person name="Howarth C."/>
            <person name="Imamovic A."/>
            <person name="Ireland A."/>
            <person name="Larimer J."/>
            <person name="McCowan C."/>
            <person name="Murphy C."/>
            <person name="Pearson M."/>
            <person name="Poon T.W."/>
            <person name="Priest M."/>
            <person name="Roberts A."/>
            <person name="Saif S."/>
            <person name="Shea T."/>
            <person name="Sisk P."/>
            <person name="Sykes S."/>
            <person name="Wortman J."/>
            <person name="Nusbaum C."/>
            <person name="Birren B."/>
        </authorList>
    </citation>
    <scope>NUCLEOTIDE SEQUENCE [LARGE SCALE GENOMIC DNA]</scope>
    <source>
        <strain evidence="8">MINIMUS1</strain>
    </source>
</reference>
<sequence>MTAHFMDSKFELCSYLLECSEISISHTGSNIADWITNITDSFKITNKLFALVTDNATNMKSASAILNLPHLPCGAHTLNLVVQQALRNIKSTKENVKSIVMHFEISSKAAQKLSEMQTNLNHPQLKIKQDCPNRWNSTYEMLDRFKQNIIPLASCIATLKISSKLEEEDWVIIEQATKILKSLLQKIIDKKEREILHPKVIEIVDELIVGLQNRFEKTNNLELVSYAILIDPRFKKNGFLGCDAQYQDVYDKIIEKMIPFQSEIEKENQMTNSPSQFTHNASSSRILSALELNRYILEQNLRVKSDPFIWWKEREAVYPTLSMFAKQYLSIPASSVPCE</sequence>